<organism evidence="2 3">
    <name type="scientific">Bacteriovorax antarcticus</name>
    <dbReference type="NCBI Taxonomy" id="3088717"/>
    <lineage>
        <taxon>Bacteria</taxon>
        <taxon>Pseudomonadati</taxon>
        <taxon>Bdellovibrionota</taxon>
        <taxon>Bacteriovoracia</taxon>
        <taxon>Bacteriovoracales</taxon>
        <taxon>Bacteriovoracaceae</taxon>
        <taxon>Bacteriovorax</taxon>
    </lineage>
</organism>
<evidence type="ECO:0000256" key="1">
    <source>
        <dbReference type="SAM" id="SignalP"/>
    </source>
</evidence>
<dbReference type="RefSeq" id="WP_323578457.1">
    <property type="nucleotide sequence ID" value="NZ_JAYGJQ010000003.1"/>
</dbReference>
<evidence type="ECO:0000313" key="3">
    <source>
        <dbReference type="Proteomes" id="UP001302274"/>
    </source>
</evidence>
<protein>
    <submittedName>
        <fullName evidence="2">DUF2334 domain-containing protein</fullName>
    </submittedName>
</protein>
<dbReference type="EMBL" id="JAYGJQ010000003">
    <property type="protein sequence ID" value="MEA9358166.1"/>
    <property type="molecule type" value="Genomic_DNA"/>
</dbReference>
<gene>
    <name evidence="2" type="ORF">SHI21_18170</name>
</gene>
<keyword evidence="1" id="KW-0732">Signal</keyword>
<accession>A0ABU5VYM2</accession>
<feature type="chain" id="PRO_5047337909" evidence="1">
    <location>
        <begin position="19"/>
        <end position="608"/>
    </location>
</feature>
<proteinExistence type="predicted"/>
<dbReference type="InterPro" id="IPR018763">
    <property type="entry name" value="DUF2334"/>
</dbReference>
<dbReference type="Pfam" id="PF10096">
    <property type="entry name" value="DUF2334"/>
    <property type="match status" value="1"/>
</dbReference>
<keyword evidence="3" id="KW-1185">Reference proteome</keyword>
<comment type="caution">
    <text evidence="2">The sequence shown here is derived from an EMBL/GenBank/DDBJ whole genome shotgun (WGS) entry which is preliminary data.</text>
</comment>
<sequence>MNKIFLLFLFLITNAAHAENKNLNTVFPSNGQCVLIYYDLSKDPNYHLGKIYSVYAQNLLGHFPELTQIVSPIERYTKGEIEKCRSTIYIGSYFENDIPEDFYLDFQNTKKNVAWLGYNIWKFPEDVMSKMFGHNYDSLTSLDAENLNKEGNPSFFKYVEYKGEQFEKFSKWVKRDGKNVFAAPFEQVALKKDPKTTNTTVKVLALSRHDYSGKKLPYALRSENRFYVADIPFSYAHESDRYLVFSDLLFDILNLAPRHKEKLAIMRIEDVHPKVPIRNLNLLQTVFKEEGVPLHVALIPMFYDPLFRYDREPNETFLPMTAVPQFMSWVKDVQKDNGVFIWHGATHQYKNIPNPHSGYSSDDFEFWDAVNNIPVADDSVDFVLDRLDLGSDYLKEANIFPKIWLTPHYQASALDYHIFADVFDWNIGRAIYFLEEPKKLSRDPELLEQVKYGAKDGGNKILRRQLFKDFETDVHGEWFGQLYPYEIYGDVYGQRMFPEILGNPQPFTSDHVWYPRSLKDMLEDARRNLVLRDSWAASFFHPYILTDIVNGGVGDYPGDTRPLRELLREMKKLGYKFVNLETFAEQTKNVANVKRIEVKIDNSWERKK</sequence>
<feature type="signal peptide" evidence="1">
    <location>
        <begin position="1"/>
        <end position="18"/>
    </location>
</feature>
<reference evidence="2 3" key="1">
    <citation type="submission" date="2023-11" db="EMBL/GenBank/DDBJ databases">
        <title>A Novel Polar Bacteriovorax (B. antarcticus) Isolated from the Biocrust in Antarctica.</title>
        <authorList>
            <person name="Mun W."/>
            <person name="Choi S.Y."/>
            <person name="Mitchell R.J."/>
        </authorList>
    </citation>
    <scope>NUCLEOTIDE SEQUENCE [LARGE SCALE GENOMIC DNA]</scope>
    <source>
        <strain evidence="2 3">PP10</strain>
    </source>
</reference>
<evidence type="ECO:0000313" key="2">
    <source>
        <dbReference type="EMBL" id="MEA9358166.1"/>
    </source>
</evidence>
<dbReference type="Proteomes" id="UP001302274">
    <property type="component" value="Unassembled WGS sequence"/>
</dbReference>
<name>A0ABU5VYM2_9BACT</name>